<dbReference type="PANTHER" id="PTHR33640:SF8">
    <property type="entry name" value="TRANSMEMBRANE PROTEIN"/>
    <property type="match status" value="1"/>
</dbReference>
<evidence type="ECO:0000313" key="2">
    <source>
        <dbReference type="EMBL" id="PRQ23772.1"/>
    </source>
</evidence>
<dbReference type="AlphaFoldDB" id="A0A2P6PPE0"/>
<dbReference type="PANTHER" id="PTHR33640">
    <property type="entry name" value="TRANSMEMBRANE PROTEIN"/>
    <property type="match status" value="1"/>
</dbReference>
<proteinExistence type="predicted"/>
<feature type="transmembrane region" description="Helical" evidence="1">
    <location>
        <begin position="67"/>
        <end position="86"/>
    </location>
</feature>
<protein>
    <recommendedName>
        <fullName evidence="4">DUF4408 domain-containing protein</fullName>
    </recommendedName>
</protein>
<dbReference type="EMBL" id="PDCK01000044">
    <property type="protein sequence ID" value="PRQ23772.1"/>
    <property type="molecule type" value="Genomic_DNA"/>
</dbReference>
<sequence length="228" mass="26309">MDSINFYDIKAEKANAILRYRQLRKIGNFFRLLEVFVVLLLISRLSLQLPNAVKNSGFYFRDISGFMFSPRFVFVVGNIIVIILFAKSGGFSAKDSSTAGSGGDFYDEFVRSSEKNQKIRRDEIEYKVNQSTCDGGIVPVQTHSSLVVKNYTRSQSENLKRDVCQNSRRVLRRSETEKFKKNVKSGEKKLPETMFPEDGMSNEEFRCKVEAFIARQQKFRLQEEYSVI</sequence>
<evidence type="ECO:0008006" key="4">
    <source>
        <dbReference type="Google" id="ProtNLM"/>
    </source>
</evidence>
<keyword evidence="1" id="KW-0812">Transmembrane</keyword>
<dbReference type="Gramene" id="PRQ23772">
    <property type="protein sequence ID" value="PRQ23772"/>
    <property type="gene ID" value="RchiOBHm_Chr6g0265051"/>
</dbReference>
<dbReference type="Proteomes" id="UP000238479">
    <property type="component" value="Chromosome 6"/>
</dbReference>
<comment type="caution">
    <text evidence="2">The sequence shown here is derived from an EMBL/GenBank/DDBJ whole genome shotgun (WGS) entry which is preliminary data.</text>
</comment>
<accession>A0A2P6PPE0</accession>
<dbReference type="OrthoDB" id="1095087at2759"/>
<reference evidence="2 3" key="1">
    <citation type="journal article" date="2018" name="Nat. Genet.">
        <title>The Rosa genome provides new insights in the design of modern roses.</title>
        <authorList>
            <person name="Bendahmane M."/>
        </authorList>
    </citation>
    <scope>NUCLEOTIDE SEQUENCE [LARGE SCALE GENOMIC DNA]</scope>
    <source>
        <strain evidence="3">cv. Old Blush</strain>
    </source>
</reference>
<dbReference type="OMA" id="GYRRCET"/>
<evidence type="ECO:0000313" key="3">
    <source>
        <dbReference type="Proteomes" id="UP000238479"/>
    </source>
</evidence>
<evidence type="ECO:0000256" key="1">
    <source>
        <dbReference type="SAM" id="Phobius"/>
    </source>
</evidence>
<name>A0A2P6PPE0_ROSCH</name>
<keyword evidence="1" id="KW-1133">Transmembrane helix</keyword>
<feature type="transmembrane region" description="Helical" evidence="1">
    <location>
        <begin position="29"/>
        <end position="47"/>
    </location>
</feature>
<dbReference type="STRING" id="74649.A0A2P6PPE0"/>
<gene>
    <name evidence="2" type="ORF">RchiOBHm_Chr6g0265051</name>
</gene>
<organism evidence="2 3">
    <name type="scientific">Rosa chinensis</name>
    <name type="common">China rose</name>
    <dbReference type="NCBI Taxonomy" id="74649"/>
    <lineage>
        <taxon>Eukaryota</taxon>
        <taxon>Viridiplantae</taxon>
        <taxon>Streptophyta</taxon>
        <taxon>Embryophyta</taxon>
        <taxon>Tracheophyta</taxon>
        <taxon>Spermatophyta</taxon>
        <taxon>Magnoliopsida</taxon>
        <taxon>eudicotyledons</taxon>
        <taxon>Gunneridae</taxon>
        <taxon>Pentapetalae</taxon>
        <taxon>rosids</taxon>
        <taxon>fabids</taxon>
        <taxon>Rosales</taxon>
        <taxon>Rosaceae</taxon>
        <taxon>Rosoideae</taxon>
        <taxon>Rosoideae incertae sedis</taxon>
        <taxon>Rosa</taxon>
    </lineage>
</organism>
<keyword evidence="3" id="KW-1185">Reference proteome</keyword>
<keyword evidence="1" id="KW-0472">Membrane</keyword>